<proteinExistence type="predicted"/>
<organism evidence="1 2">
    <name type="scientific">Candidatus Enterovibrio escicola</name>
    <dbReference type="NCBI Taxonomy" id="1927127"/>
    <lineage>
        <taxon>Bacteria</taxon>
        <taxon>Pseudomonadati</taxon>
        <taxon>Pseudomonadota</taxon>
        <taxon>Gammaproteobacteria</taxon>
        <taxon>Vibrionales</taxon>
        <taxon>Vibrionaceae</taxon>
        <taxon>Enterovibrio</taxon>
    </lineage>
</organism>
<gene>
    <name evidence="1" type="ORF">BTN49_1335</name>
</gene>
<accession>A0A2A5T4B7</accession>
<comment type="caution">
    <text evidence="1">The sequence shown here is derived from an EMBL/GenBank/DDBJ whole genome shotgun (WGS) entry which is preliminary data.</text>
</comment>
<sequence length="52" mass="6237">MIVLLTEIATKIGYRFNAVLTDKEKQDHFPKDRGIMKILLLDCFLQWREQEQ</sequence>
<protein>
    <recommendedName>
        <fullName evidence="3">Mobile element protein</fullName>
    </recommendedName>
</protein>
<dbReference type="RefSeq" id="WP_223866658.1">
    <property type="nucleotide sequence ID" value="NZ_RPGH01000109.1"/>
</dbReference>
<dbReference type="EMBL" id="NBYY01000012">
    <property type="protein sequence ID" value="PCS23009.1"/>
    <property type="molecule type" value="Genomic_DNA"/>
</dbReference>
<keyword evidence="2" id="KW-1185">Reference proteome</keyword>
<evidence type="ECO:0000313" key="1">
    <source>
        <dbReference type="EMBL" id="PCS23009.1"/>
    </source>
</evidence>
<evidence type="ECO:0000313" key="2">
    <source>
        <dbReference type="Proteomes" id="UP000219020"/>
    </source>
</evidence>
<reference evidence="2" key="1">
    <citation type="submission" date="2017-04" db="EMBL/GenBank/DDBJ databases">
        <title>Genome evolution of the luminous symbionts of deep sea anglerfish.</title>
        <authorList>
            <person name="Hendry T.A."/>
        </authorList>
    </citation>
    <scope>NUCLEOTIDE SEQUENCE [LARGE SCALE GENOMIC DNA]</scope>
</reference>
<dbReference type="AlphaFoldDB" id="A0A2A5T4B7"/>
<name>A0A2A5T4B7_9GAMM</name>
<evidence type="ECO:0008006" key="3">
    <source>
        <dbReference type="Google" id="ProtNLM"/>
    </source>
</evidence>
<dbReference type="Proteomes" id="UP000219020">
    <property type="component" value="Unassembled WGS sequence"/>
</dbReference>